<evidence type="ECO:0000256" key="7">
    <source>
        <dbReference type="ARBA" id="ARBA00023010"/>
    </source>
</evidence>
<evidence type="ECO:0000256" key="1">
    <source>
        <dbReference type="ARBA" id="ARBA00004167"/>
    </source>
</evidence>
<dbReference type="RefSeq" id="WP_018079900.1">
    <property type="nucleotide sequence ID" value="NZ_AQWM01000001.1"/>
</dbReference>
<dbReference type="NCBIfam" id="TIGR01410">
    <property type="entry name" value="tatB"/>
    <property type="match status" value="1"/>
</dbReference>
<dbReference type="STRING" id="1121022.GCA_000376105_00219"/>
<feature type="region of interest" description="Disordered" evidence="10">
    <location>
        <begin position="137"/>
        <end position="156"/>
    </location>
</feature>
<evidence type="ECO:0000256" key="4">
    <source>
        <dbReference type="ARBA" id="ARBA00022692"/>
    </source>
</evidence>
<feature type="transmembrane region" description="Helical" evidence="11">
    <location>
        <begin position="6"/>
        <end position="23"/>
    </location>
</feature>
<keyword evidence="4 9" id="KW-0812">Transmembrane</keyword>
<keyword evidence="8 9" id="KW-0472">Membrane</keyword>
<keyword evidence="5 9" id="KW-0653">Protein transport</keyword>
<comment type="similarity">
    <text evidence="9">Belongs to the TatB family.</text>
</comment>
<dbReference type="PRINTS" id="PR01506">
    <property type="entry name" value="TATBPROTEIN"/>
</dbReference>
<evidence type="ECO:0000256" key="11">
    <source>
        <dbReference type="SAM" id="Phobius"/>
    </source>
</evidence>
<dbReference type="Gene3D" id="1.20.5.3310">
    <property type="match status" value="1"/>
</dbReference>
<dbReference type="InterPro" id="IPR003369">
    <property type="entry name" value="TatA/B/E"/>
</dbReference>
<gene>
    <name evidence="9" type="primary">tatB</name>
    <name evidence="12" type="ORF">ABENE_04560</name>
</gene>
<dbReference type="GO" id="GO:0008320">
    <property type="term" value="F:protein transmembrane transporter activity"/>
    <property type="evidence" value="ECO:0007669"/>
    <property type="project" value="UniProtKB-UniRule"/>
</dbReference>
<dbReference type="PANTHER" id="PTHR33162:SF1">
    <property type="entry name" value="SEC-INDEPENDENT PROTEIN TRANSLOCASE PROTEIN TATA, CHLOROPLASTIC"/>
    <property type="match status" value="1"/>
</dbReference>
<sequence length="189" mass="20823">MVPGIGGGELILIAVVALVVVGPKDLPKLLRQLGRFVGKMRRMADEFRTSFEDMARQSELDDLRKEVDALRSGKLNGLEDMSHQMKSIESDINSSLQTKTQVYNGGANIPAPVEHTEMDINQIDADREAMLEAQMEGLPPQGKPEKTKRVRKAPVKAAPVEVVNIEPTVTPVKRTRTKKTVAKPNETEA</sequence>
<accession>V4Q7Y9</accession>
<evidence type="ECO:0000256" key="5">
    <source>
        <dbReference type="ARBA" id="ARBA00022927"/>
    </source>
</evidence>
<dbReference type="PANTHER" id="PTHR33162">
    <property type="entry name" value="SEC-INDEPENDENT PROTEIN TRANSLOCASE PROTEIN TATA, CHLOROPLASTIC"/>
    <property type="match status" value="1"/>
</dbReference>
<dbReference type="Pfam" id="PF02416">
    <property type="entry name" value="TatA_B_E"/>
    <property type="match status" value="1"/>
</dbReference>
<evidence type="ECO:0000256" key="6">
    <source>
        <dbReference type="ARBA" id="ARBA00022989"/>
    </source>
</evidence>
<comment type="subcellular location">
    <subcellularLocation>
        <location evidence="9">Cell membrane</location>
        <topology evidence="9">Single-pass membrane protein</topology>
    </subcellularLocation>
    <subcellularLocation>
        <location evidence="1">Membrane</location>
        <topology evidence="1">Single-pass membrane protein</topology>
    </subcellularLocation>
</comment>
<evidence type="ECO:0000256" key="2">
    <source>
        <dbReference type="ARBA" id="ARBA00022448"/>
    </source>
</evidence>
<dbReference type="GO" id="GO:0043953">
    <property type="term" value="P:protein transport by the Tat complex"/>
    <property type="evidence" value="ECO:0007669"/>
    <property type="project" value="UniProtKB-UniRule"/>
</dbReference>
<evidence type="ECO:0000256" key="10">
    <source>
        <dbReference type="SAM" id="MobiDB-lite"/>
    </source>
</evidence>
<comment type="caution">
    <text evidence="12">The sequence shown here is derived from an EMBL/GenBank/DDBJ whole genome shotgun (WGS) entry which is preliminary data.</text>
</comment>
<dbReference type="HAMAP" id="MF_00237">
    <property type="entry name" value="TatB"/>
    <property type="match status" value="1"/>
</dbReference>
<keyword evidence="6 9" id="KW-1133">Transmembrane helix</keyword>
<keyword evidence="7 9" id="KW-0811">Translocation</keyword>
<dbReference type="OrthoDB" id="7206969at2"/>
<evidence type="ECO:0000313" key="12">
    <source>
        <dbReference type="EMBL" id="ESQ93965.1"/>
    </source>
</evidence>
<dbReference type="Proteomes" id="UP000017837">
    <property type="component" value="Unassembled WGS sequence"/>
</dbReference>
<proteinExistence type="inferred from homology"/>
<evidence type="ECO:0000256" key="8">
    <source>
        <dbReference type="ARBA" id="ARBA00023136"/>
    </source>
</evidence>
<comment type="function">
    <text evidence="9">Part of the twin-arginine translocation (Tat) system that transports large folded proteins containing a characteristic twin-arginine motif in their signal peptide across membranes. Together with TatC, TatB is part of a receptor directly interacting with Tat signal peptides. TatB may form an oligomeric binding site that transiently accommodates folded Tat precursor proteins before their translocation.</text>
</comment>
<dbReference type="GO" id="GO:0033281">
    <property type="term" value="C:TAT protein transport complex"/>
    <property type="evidence" value="ECO:0007669"/>
    <property type="project" value="UniProtKB-UniRule"/>
</dbReference>
<organism evidence="12 13">
    <name type="scientific">Asticcacaulis benevestitus DSM 16100 = ATCC BAA-896</name>
    <dbReference type="NCBI Taxonomy" id="1121022"/>
    <lineage>
        <taxon>Bacteria</taxon>
        <taxon>Pseudomonadati</taxon>
        <taxon>Pseudomonadota</taxon>
        <taxon>Alphaproteobacteria</taxon>
        <taxon>Caulobacterales</taxon>
        <taxon>Caulobacteraceae</taxon>
        <taxon>Asticcacaulis</taxon>
    </lineage>
</organism>
<name>V4Q7Y9_9CAUL</name>
<dbReference type="InterPro" id="IPR018448">
    <property type="entry name" value="TatB"/>
</dbReference>
<keyword evidence="3 9" id="KW-1003">Cell membrane</keyword>
<keyword evidence="2 9" id="KW-0813">Transport</keyword>
<dbReference type="eggNOG" id="COG1826">
    <property type="taxonomic scope" value="Bacteria"/>
</dbReference>
<comment type="subunit">
    <text evidence="9">The Tat system comprises two distinct complexes: a TatABC complex, containing multiple copies of TatA, TatB and TatC subunits, and a separate TatA complex, containing only TatA subunits. Substrates initially bind to the TatABC complex, which probably triggers association of the separate TatA complex to form the active translocon.</text>
</comment>
<evidence type="ECO:0000313" key="13">
    <source>
        <dbReference type="Proteomes" id="UP000017837"/>
    </source>
</evidence>
<dbReference type="AlphaFoldDB" id="V4Q7Y9"/>
<dbReference type="EMBL" id="AWGB01000006">
    <property type="protein sequence ID" value="ESQ93965.1"/>
    <property type="molecule type" value="Genomic_DNA"/>
</dbReference>
<evidence type="ECO:0000256" key="3">
    <source>
        <dbReference type="ARBA" id="ARBA00022475"/>
    </source>
</evidence>
<evidence type="ECO:0000256" key="9">
    <source>
        <dbReference type="HAMAP-Rule" id="MF_00237"/>
    </source>
</evidence>
<reference evidence="12 13" key="1">
    <citation type="journal article" date="2014" name="Nature">
        <title>Sequential evolution of bacterial morphology by co-option of a developmental regulator.</title>
        <authorList>
            <person name="Jiang C."/>
            <person name="Brown P.J."/>
            <person name="Ducret A."/>
            <person name="Brun Y.V."/>
        </authorList>
    </citation>
    <scope>NUCLEOTIDE SEQUENCE [LARGE SCALE GENOMIC DNA]</scope>
    <source>
        <strain evidence="12 13">DSM 16100</strain>
    </source>
</reference>
<protein>
    <recommendedName>
        <fullName evidence="9">Sec-independent protein translocase protein TatB</fullName>
    </recommendedName>
</protein>
<dbReference type="PATRIC" id="fig|1121022.4.peg.905"/>
<keyword evidence="13" id="KW-1185">Reference proteome</keyword>